<dbReference type="EMBL" id="JADBJN010000003">
    <property type="protein sequence ID" value="KAG5670174.1"/>
    <property type="molecule type" value="Genomic_DNA"/>
</dbReference>
<gene>
    <name evidence="8" type="ORF">PVAND_000455</name>
</gene>
<feature type="signal peptide" evidence="6">
    <location>
        <begin position="1"/>
        <end position="20"/>
    </location>
</feature>
<dbReference type="SMART" id="SM00369">
    <property type="entry name" value="LRR_TYP"/>
    <property type="match status" value="3"/>
</dbReference>
<dbReference type="InterPro" id="IPR001611">
    <property type="entry name" value="Leu-rich_rpt"/>
</dbReference>
<dbReference type="Pfam" id="PF00089">
    <property type="entry name" value="Trypsin"/>
    <property type="match status" value="1"/>
</dbReference>
<keyword evidence="3" id="KW-1015">Disulfide bond</keyword>
<evidence type="ECO:0000256" key="3">
    <source>
        <dbReference type="ARBA" id="ARBA00023157"/>
    </source>
</evidence>
<dbReference type="PANTHER" id="PTHR24256">
    <property type="entry name" value="TRYPTASE-RELATED"/>
    <property type="match status" value="1"/>
</dbReference>
<evidence type="ECO:0000256" key="2">
    <source>
        <dbReference type="ARBA" id="ARBA00022737"/>
    </source>
</evidence>
<dbReference type="CDD" id="cd00190">
    <property type="entry name" value="Tryp_SPc"/>
    <property type="match status" value="1"/>
</dbReference>
<evidence type="ECO:0000259" key="7">
    <source>
        <dbReference type="PROSITE" id="PS50240"/>
    </source>
</evidence>
<dbReference type="SMART" id="SM00020">
    <property type="entry name" value="Tryp_SPc"/>
    <property type="match status" value="1"/>
</dbReference>
<dbReference type="InterPro" id="IPR051487">
    <property type="entry name" value="Ser/Thr_Proteases_Immune/Dev"/>
</dbReference>
<feature type="domain" description="Peptidase S1" evidence="7">
    <location>
        <begin position="33"/>
        <end position="281"/>
    </location>
</feature>
<keyword evidence="9" id="KW-1185">Reference proteome</keyword>
<dbReference type="InterPro" id="IPR009003">
    <property type="entry name" value="Peptidase_S1_PA"/>
</dbReference>
<comment type="caution">
    <text evidence="8">The sequence shown here is derived from an EMBL/GenBank/DDBJ whole genome shotgun (WGS) entry which is preliminary data.</text>
</comment>
<dbReference type="OrthoDB" id="7789823at2759"/>
<dbReference type="PROSITE" id="PS50240">
    <property type="entry name" value="TRYPSIN_DOM"/>
    <property type="match status" value="1"/>
</dbReference>
<dbReference type="Pfam" id="PF13855">
    <property type="entry name" value="LRR_8"/>
    <property type="match status" value="1"/>
</dbReference>
<evidence type="ECO:0000313" key="8">
    <source>
        <dbReference type="EMBL" id="KAG5670174.1"/>
    </source>
</evidence>
<dbReference type="PROSITE" id="PS00134">
    <property type="entry name" value="TRYPSIN_HIS"/>
    <property type="match status" value="1"/>
</dbReference>
<reference evidence="8" key="1">
    <citation type="submission" date="2021-03" db="EMBL/GenBank/DDBJ databases">
        <title>Chromosome level genome of the anhydrobiotic midge Polypedilum vanderplanki.</title>
        <authorList>
            <person name="Yoshida Y."/>
            <person name="Kikawada T."/>
            <person name="Gusev O."/>
        </authorList>
    </citation>
    <scope>NUCLEOTIDE SEQUENCE</scope>
    <source>
        <strain evidence="8">NIAS01</strain>
        <tissue evidence="8">Whole body or cell culture</tissue>
    </source>
</reference>
<organism evidence="8 9">
    <name type="scientific">Polypedilum vanderplanki</name>
    <name type="common">Sleeping chironomid midge</name>
    <dbReference type="NCBI Taxonomy" id="319348"/>
    <lineage>
        <taxon>Eukaryota</taxon>
        <taxon>Metazoa</taxon>
        <taxon>Ecdysozoa</taxon>
        <taxon>Arthropoda</taxon>
        <taxon>Hexapoda</taxon>
        <taxon>Insecta</taxon>
        <taxon>Pterygota</taxon>
        <taxon>Neoptera</taxon>
        <taxon>Endopterygota</taxon>
        <taxon>Diptera</taxon>
        <taxon>Nematocera</taxon>
        <taxon>Chironomoidea</taxon>
        <taxon>Chironomidae</taxon>
        <taxon>Chironominae</taxon>
        <taxon>Polypedilum</taxon>
        <taxon>Polypedilum</taxon>
    </lineage>
</organism>
<dbReference type="InterPro" id="IPR001254">
    <property type="entry name" value="Trypsin_dom"/>
</dbReference>
<keyword evidence="6" id="KW-0732">Signal</keyword>
<name>A0A9J6BLC0_POLVA</name>
<comment type="similarity">
    <text evidence="5">Belongs to the peptidase S1 family. CLIP subfamily.</text>
</comment>
<dbReference type="InterPro" id="IPR003591">
    <property type="entry name" value="Leu-rich_rpt_typical-subtyp"/>
</dbReference>
<proteinExistence type="inferred from homology"/>
<evidence type="ECO:0000256" key="5">
    <source>
        <dbReference type="ARBA" id="ARBA00024195"/>
    </source>
</evidence>
<dbReference type="Proteomes" id="UP001107558">
    <property type="component" value="Chromosome 3"/>
</dbReference>
<evidence type="ECO:0000256" key="6">
    <source>
        <dbReference type="SAM" id="SignalP"/>
    </source>
</evidence>
<feature type="chain" id="PRO_5039895323" description="Peptidase S1 domain-containing protein" evidence="6">
    <location>
        <begin position="21"/>
        <end position="518"/>
    </location>
</feature>
<dbReference type="InterPro" id="IPR043504">
    <property type="entry name" value="Peptidase_S1_PA_chymotrypsin"/>
</dbReference>
<dbReference type="SUPFAM" id="SSF52058">
    <property type="entry name" value="L domain-like"/>
    <property type="match status" value="1"/>
</dbReference>
<dbReference type="GO" id="GO:0004252">
    <property type="term" value="F:serine-type endopeptidase activity"/>
    <property type="evidence" value="ECO:0007669"/>
    <property type="project" value="InterPro"/>
</dbReference>
<protein>
    <recommendedName>
        <fullName evidence="7">Peptidase S1 domain-containing protein</fullName>
    </recommendedName>
</protein>
<evidence type="ECO:0000256" key="1">
    <source>
        <dbReference type="ARBA" id="ARBA00022614"/>
    </source>
</evidence>
<dbReference type="InterPro" id="IPR001314">
    <property type="entry name" value="Peptidase_S1A"/>
</dbReference>
<dbReference type="AlphaFoldDB" id="A0A9J6BLC0"/>
<keyword evidence="1" id="KW-0433">Leucine-rich repeat</keyword>
<dbReference type="Gene3D" id="2.40.10.10">
    <property type="entry name" value="Trypsin-like serine proteases"/>
    <property type="match status" value="1"/>
</dbReference>
<dbReference type="SUPFAM" id="SSF50494">
    <property type="entry name" value="Trypsin-like serine proteases"/>
    <property type="match status" value="1"/>
</dbReference>
<dbReference type="PRINTS" id="PR00722">
    <property type="entry name" value="CHYMOTRYPSIN"/>
</dbReference>
<sequence length="518" mass="59033">MIYYSLLLIFFSSFFVPSQFELCGKTKYSSGLIVNGDEVKRGEFPFLVALFRLKDQKFFCAGNLITKKHVLTASHCIQEKSQSSRLQPEDILAQIGKYNLKAIYEKGSVAKEIIEIIMHDDWKPYITRYDADIALLILESQVELSEFIQIVCLPSSWQSNDLIEGEVVGYGVSEKTDFTEPEDTPKKAKLKKPPTNENCFLQDSILTSISSNRTFCAGGENKGVCSGDSGGGFYIQRESTWYLQGIVSSSLINEQRRCDVTTYAVFTNIAIYVNWIWEKVDGLTSIDLPCEYDFSDTLRGNPYFCEANIKVLTDNILIKRVIGSHKAGKQNTDVKLLDLSPDDDEPKREIHFMPSGISDIFPNLRILYIQSCQIKTISRKNFKRFNELTTISLTENQIEHIDEDTFYEVPNLYSLRINGNRLKNVPDNLFIYAPRLQHFIFDGNLIEQFEGDRLFRNNPLLKSIVLEDNQLSKIKINLAAFKELVKVNFENNKCINARVGTGSTKTLTELQEIINTSC</sequence>
<keyword evidence="2" id="KW-0677">Repeat</keyword>
<dbReference type="InterPro" id="IPR032675">
    <property type="entry name" value="LRR_dom_sf"/>
</dbReference>
<evidence type="ECO:0000313" key="9">
    <source>
        <dbReference type="Proteomes" id="UP001107558"/>
    </source>
</evidence>
<accession>A0A9J6BLC0</accession>
<dbReference type="Gene3D" id="3.80.10.10">
    <property type="entry name" value="Ribonuclease Inhibitor"/>
    <property type="match status" value="1"/>
</dbReference>
<dbReference type="GO" id="GO:0006508">
    <property type="term" value="P:proteolysis"/>
    <property type="evidence" value="ECO:0007669"/>
    <property type="project" value="InterPro"/>
</dbReference>
<keyword evidence="4" id="KW-0325">Glycoprotein</keyword>
<dbReference type="InterPro" id="IPR018114">
    <property type="entry name" value="TRYPSIN_HIS"/>
</dbReference>
<evidence type="ECO:0000256" key="4">
    <source>
        <dbReference type="ARBA" id="ARBA00023180"/>
    </source>
</evidence>